<evidence type="ECO:0000313" key="3">
    <source>
        <dbReference type="Proteomes" id="UP000189627"/>
    </source>
</evidence>
<dbReference type="Proteomes" id="UP000189627">
    <property type="component" value="Chromosome 2"/>
</dbReference>
<dbReference type="EMBL" id="CP017758">
    <property type="protein sequence ID" value="AQV98305.1"/>
    <property type="molecule type" value="Genomic_DNA"/>
</dbReference>
<dbReference type="InterPro" id="IPR009003">
    <property type="entry name" value="Peptidase_S1_PA"/>
</dbReference>
<dbReference type="KEGG" id="cuh:BJN34_31015"/>
<dbReference type="PRINTS" id="PR00834">
    <property type="entry name" value="PROTEASES2C"/>
</dbReference>
<dbReference type="GO" id="GO:0004252">
    <property type="term" value="F:serine-type endopeptidase activity"/>
    <property type="evidence" value="ECO:0007669"/>
    <property type="project" value="InterPro"/>
</dbReference>
<dbReference type="SUPFAM" id="SSF50494">
    <property type="entry name" value="Trypsin-like serine proteases"/>
    <property type="match status" value="1"/>
</dbReference>
<proteinExistence type="predicted"/>
<dbReference type="Gene3D" id="2.40.10.10">
    <property type="entry name" value="Trypsin-like serine proteases"/>
    <property type="match status" value="2"/>
</dbReference>
<dbReference type="PANTHER" id="PTHR43019:SF23">
    <property type="entry name" value="PROTEASE DO-LIKE 5, CHLOROPLASTIC"/>
    <property type="match status" value="1"/>
</dbReference>
<accession>A0A1U9V1Q0</accession>
<dbReference type="GO" id="GO:0006508">
    <property type="term" value="P:proteolysis"/>
    <property type="evidence" value="ECO:0007669"/>
    <property type="project" value="UniProtKB-KW"/>
</dbReference>
<keyword evidence="2" id="KW-0645">Protease</keyword>
<name>A0A1U9V1Q0_CUPNE</name>
<reference evidence="3" key="1">
    <citation type="submission" date="2017-02" db="EMBL/GenBank/DDBJ databases">
        <title>Complete genome sequence of Cupriavidus necator strain NH9, a 3-chlorobenzoate degrader.</title>
        <authorList>
            <person name="Moriuchi R."/>
            <person name="Dohra H."/>
            <person name="Ogawa N."/>
        </authorList>
    </citation>
    <scope>NUCLEOTIDE SEQUENCE [LARGE SCALE GENOMIC DNA]</scope>
    <source>
        <strain evidence="3">NH9</strain>
    </source>
</reference>
<dbReference type="AlphaFoldDB" id="A0A1U9V1Q0"/>
<evidence type="ECO:0000256" key="1">
    <source>
        <dbReference type="SAM" id="SignalP"/>
    </source>
</evidence>
<keyword evidence="1" id="KW-0732">Signal</keyword>
<gene>
    <name evidence="2" type="ORF">BJN34_31015</name>
</gene>
<organism evidence="2 3">
    <name type="scientific">Cupriavidus necator</name>
    <name type="common">Alcaligenes eutrophus</name>
    <name type="synonym">Ralstonia eutropha</name>
    <dbReference type="NCBI Taxonomy" id="106590"/>
    <lineage>
        <taxon>Bacteria</taxon>
        <taxon>Pseudomonadati</taxon>
        <taxon>Pseudomonadota</taxon>
        <taxon>Betaproteobacteria</taxon>
        <taxon>Burkholderiales</taxon>
        <taxon>Burkholderiaceae</taxon>
        <taxon>Cupriavidus</taxon>
    </lineage>
</organism>
<feature type="chain" id="PRO_5012640421" evidence="1">
    <location>
        <begin position="21"/>
        <end position="293"/>
    </location>
</feature>
<keyword evidence="2" id="KW-0378">Hydrolase</keyword>
<dbReference type="InterPro" id="IPR001940">
    <property type="entry name" value="Peptidase_S1C"/>
</dbReference>
<dbReference type="InterPro" id="IPR043504">
    <property type="entry name" value="Peptidase_S1_PA_chymotrypsin"/>
</dbReference>
<dbReference type="Pfam" id="PF13365">
    <property type="entry name" value="Trypsin_2"/>
    <property type="match status" value="1"/>
</dbReference>
<feature type="signal peptide" evidence="1">
    <location>
        <begin position="1"/>
        <end position="20"/>
    </location>
</feature>
<sequence length="293" mass="31155">MALRVSLAAVLSLPTVSCFAIEAADLYEKRSPSIWLVSVHDAQGQRIKMGSAVVTGHEELVTNCHVLTQGRSITIKHENTAHAAQLAHADVERDLCIIRAKGLAAPAVKIAPVSTLKVGQKVYAIGAPRGMELTLSDGLLSALNHDKDDKLTRIQISAPISPGSSGGGVFDTDGRLIGIAYLTLKDAQNLNFAIPADWIAQVPARAKVALEKFRAENPPQPAKLEKAPVPTGGQPHLITHNSWRLVLRRKSFTVNDIAGGGVVNSFGLSFTLAFWTAHAGRGNELGGGRIQGH</sequence>
<protein>
    <submittedName>
        <fullName evidence="2">Serine protease</fullName>
    </submittedName>
</protein>
<evidence type="ECO:0000313" key="2">
    <source>
        <dbReference type="EMBL" id="AQV98305.1"/>
    </source>
</evidence>
<dbReference type="PANTHER" id="PTHR43019">
    <property type="entry name" value="SERINE ENDOPROTEASE DEGS"/>
    <property type="match status" value="1"/>
</dbReference>